<dbReference type="GO" id="GO:0030145">
    <property type="term" value="F:manganese ion binding"/>
    <property type="evidence" value="ECO:0007669"/>
    <property type="project" value="InterPro"/>
</dbReference>
<dbReference type="SUPFAM" id="SSF53187">
    <property type="entry name" value="Zn-dependent exopeptidases"/>
    <property type="match status" value="1"/>
</dbReference>
<dbReference type="InterPro" id="IPR043472">
    <property type="entry name" value="Macro_dom-like"/>
</dbReference>
<dbReference type="PANTHER" id="PTHR11963">
    <property type="entry name" value="LEUCINE AMINOPEPTIDASE-RELATED"/>
    <property type="match status" value="1"/>
</dbReference>
<gene>
    <name evidence="7" type="ORF">GCM10007877_09760</name>
</gene>
<dbReference type="Gene3D" id="3.40.630.10">
    <property type="entry name" value="Zn peptidases"/>
    <property type="match status" value="1"/>
</dbReference>
<dbReference type="Pfam" id="PF21337">
    <property type="entry name" value="Peptidase_M17_N_1"/>
    <property type="match status" value="1"/>
</dbReference>
<dbReference type="Gene3D" id="3.40.220.10">
    <property type="entry name" value="Leucine Aminopeptidase, subunit E, domain 1"/>
    <property type="match status" value="1"/>
</dbReference>
<dbReference type="PANTHER" id="PTHR11963:SF20">
    <property type="entry name" value="PEPTIDASE B"/>
    <property type="match status" value="1"/>
</dbReference>
<evidence type="ECO:0000256" key="2">
    <source>
        <dbReference type="ARBA" id="ARBA00022438"/>
    </source>
</evidence>
<dbReference type="Proteomes" id="UP001156870">
    <property type="component" value="Unassembled WGS sequence"/>
</dbReference>
<evidence type="ECO:0000256" key="5">
    <source>
        <dbReference type="ARBA" id="ARBA00023211"/>
    </source>
</evidence>
<feature type="domain" description="Cytosol aminopeptidase" evidence="6">
    <location>
        <begin position="309"/>
        <end position="316"/>
    </location>
</feature>
<proteinExistence type="inferred from homology"/>
<dbReference type="InterPro" id="IPR011356">
    <property type="entry name" value="Leucine_aapep/pepB"/>
</dbReference>
<evidence type="ECO:0000313" key="7">
    <source>
        <dbReference type="EMBL" id="GLS25262.1"/>
    </source>
</evidence>
<dbReference type="GO" id="GO:0006508">
    <property type="term" value="P:proteolysis"/>
    <property type="evidence" value="ECO:0007669"/>
    <property type="project" value="UniProtKB-KW"/>
</dbReference>
<dbReference type="InterPro" id="IPR000819">
    <property type="entry name" value="Peptidase_M17_C"/>
</dbReference>
<dbReference type="PROSITE" id="PS00631">
    <property type="entry name" value="CYTOSOL_AP"/>
    <property type="match status" value="1"/>
</dbReference>
<keyword evidence="4" id="KW-0378">Hydrolase</keyword>
<keyword evidence="2 7" id="KW-0031">Aminopeptidase</keyword>
<dbReference type="EMBL" id="BSPD01000027">
    <property type="protein sequence ID" value="GLS25262.1"/>
    <property type="molecule type" value="Genomic_DNA"/>
</dbReference>
<evidence type="ECO:0000256" key="4">
    <source>
        <dbReference type="ARBA" id="ARBA00022801"/>
    </source>
</evidence>
<dbReference type="CDD" id="cd00433">
    <property type="entry name" value="Peptidase_M17"/>
    <property type="match status" value="1"/>
</dbReference>
<keyword evidence="8" id="KW-1185">Reference proteome</keyword>
<comment type="caution">
    <text evidence="7">The sequence shown here is derived from an EMBL/GenBank/DDBJ whole genome shotgun (WGS) entry which is preliminary data.</text>
</comment>
<protein>
    <submittedName>
        <fullName evidence="7">Cytosol aminopeptidase</fullName>
    </submittedName>
</protein>
<dbReference type="GO" id="GO:0005737">
    <property type="term" value="C:cytoplasm"/>
    <property type="evidence" value="ECO:0007669"/>
    <property type="project" value="InterPro"/>
</dbReference>
<evidence type="ECO:0000313" key="8">
    <source>
        <dbReference type="Proteomes" id="UP001156870"/>
    </source>
</evidence>
<comment type="similarity">
    <text evidence="1">Belongs to the peptidase M17 family.</text>
</comment>
<dbReference type="AlphaFoldDB" id="A0AA37T5N2"/>
<evidence type="ECO:0000256" key="1">
    <source>
        <dbReference type="ARBA" id="ARBA00009528"/>
    </source>
</evidence>
<keyword evidence="5" id="KW-0464">Manganese</keyword>
<organism evidence="7 8">
    <name type="scientific">Marinibactrum halimedae</name>
    <dbReference type="NCBI Taxonomy" id="1444977"/>
    <lineage>
        <taxon>Bacteria</taxon>
        <taxon>Pseudomonadati</taxon>
        <taxon>Pseudomonadota</taxon>
        <taxon>Gammaproteobacteria</taxon>
        <taxon>Cellvibrionales</taxon>
        <taxon>Cellvibrionaceae</taxon>
        <taxon>Marinibactrum</taxon>
    </lineage>
</organism>
<dbReference type="PRINTS" id="PR00481">
    <property type="entry name" value="LAMNOPPTDASE"/>
</dbReference>
<evidence type="ECO:0000256" key="3">
    <source>
        <dbReference type="ARBA" id="ARBA00022670"/>
    </source>
</evidence>
<dbReference type="GO" id="GO:0070006">
    <property type="term" value="F:metalloaminopeptidase activity"/>
    <property type="evidence" value="ECO:0007669"/>
    <property type="project" value="InterPro"/>
</dbReference>
<sequence>MCINFGDQGTPLLILKEEEYEGWLNSQTPATAKWLKAMNYQGEGLALLPDAEGEMALALWVSRDDGDWFHCGNLPTSLPAGDYHLQLSPFEGGDNNTWLESIVFSWAVGSYEFTEFKTKKRKNNSSTLYVNSSYQAVVERSQKLADAVYLVRDLINTPPDSMMPQHLQSVVDHLAQEFGATSTHVIGEALLEQNFPAIHAVGRASVHAPRLLDLTWGNPDHPKVTLVGKGVCFDSGGLDLKPANAMRNMKKDMGGAAHTIGLARLIMSFNLPVRLRLLVPAVENAVSGDAFRPGDVLQTRKGLTVEVDNTDAEGRLVLCDALFEACNDNPDVLIDFATLTGACRVALGTELPGMFTNSDDLSEGIQAGGLEVGDPVWRLPLHQPYRDHLKSDVADMVNCAASPFGGAITAGLFLEEFISEDTPWVHFDVMAWNNRKLPGRPIGGEAMGIRAVFSYLEDWILG</sequence>
<reference evidence="7 8" key="1">
    <citation type="journal article" date="2014" name="Int. J. Syst. Evol. Microbiol.">
        <title>Complete genome sequence of Corynebacterium casei LMG S-19264T (=DSM 44701T), isolated from a smear-ripened cheese.</title>
        <authorList>
            <consortium name="US DOE Joint Genome Institute (JGI-PGF)"/>
            <person name="Walter F."/>
            <person name="Albersmeier A."/>
            <person name="Kalinowski J."/>
            <person name="Ruckert C."/>
        </authorList>
    </citation>
    <scope>NUCLEOTIDE SEQUENCE [LARGE SCALE GENOMIC DNA]</scope>
    <source>
        <strain evidence="7 8">NBRC 110095</strain>
    </source>
</reference>
<dbReference type="InterPro" id="IPR048816">
    <property type="entry name" value="Peptidase_M17_N_1"/>
</dbReference>
<keyword evidence="3" id="KW-0645">Protease</keyword>
<accession>A0AA37T5N2</accession>
<name>A0AA37T5N2_9GAMM</name>
<dbReference type="Pfam" id="PF00883">
    <property type="entry name" value="Peptidase_M17"/>
    <property type="match status" value="1"/>
</dbReference>
<evidence type="ECO:0000259" key="6">
    <source>
        <dbReference type="PROSITE" id="PS00631"/>
    </source>
</evidence>